<feature type="compositionally biased region" description="Basic and acidic residues" evidence="1">
    <location>
        <begin position="1"/>
        <end position="16"/>
    </location>
</feature>
<dbReference type="AlphaFoldDB" id="A0A8S1S363"/>
<name>A0A8S1S363_9CILI</name>
<accession>A0A8S1S363</accession>
<evidence type="ECO:0000313" key="3">
    <source>
        <dbReference type="Proteomes" id="UP000689195"/>
    </source>
</evidence>
<dbReference type="Proteomes" id="UP000689195">
    <property type="component" value="Unassembled WGS sequence"/>
</dbReference>
<keyword evidence="3" id="KW-1185">Reference proteome</keyword>
<sequence length="237" mass="27918">MDDLIIDDKPDYEPKYINKHSRQYQTSQSSRFSNNSPNLYNFINQPSYNPLNQSLYSQVPATQQYPSQQYIPTIPFQPQSQQQITNPIRNDNVVLQQPVHVQEYDNNFINNQSYYAPQVSSDPKKKYDFSQWDKYNDINDPFPVKSYISPSNDYMNPYLSSSPYKNNVVNVEDYNHLYDNTGDYKPGEFRPSTYNFTPYDFKYSDQQYQPRVESTTKSNGTPQLYQQKPGQQACQIF</sequence>
<evidence type="ECO:0000256" key="1">
    <source>
        <dbReference type="SAM" id="MobiDB-lite"/>
    </source>
</evidence>
<organism evidence="2 3">
    <name type="scientific">Paramecium pentaurelia</name>
    <dbReference type="NCBI Taxonomy" id="43138"/>
    <lineage>
        <taxon>Eukaryota</taxon>
        <taxon>Sar</taxon>
        <taxon>Alveolata</taxon>
        <taxon>Ciliophora</taxon>
        <taxon>Intramacronucleata</taxon>
        <taxon>Oligohymenophorea</taxon>
        <taxon>Peniculida</taxon>
        <taxon>Parameciidae</taxon>
        <taxon>Paramecium</taxon>
    </lineage>
</organism>
<proteinExistence type="predicted"/>
<comment type="caution">
    <text evidence="2">The sequence shown here is derived from an EMBL/GenBank/DDBJ whole genome shotgun (WGS) entry which is preliminary data.</text>
</comment>
<reference evidence="2" key="1">
    <citation type="submission" date="2021-01" db="EMBL/GenBank/DDBJ databases">
        <authorList>
            <consortium name="Genoscope - CEA"/>
            <person name="William W."/>
        </authorList>
    </citation>
    <scope>NUCLEOTIDE SEQUENCE</scope>
</reference>
<feature type="region of interest" description="Disordered" evidence="1">
    <location>
        <begin position="1"/>
        <end position="34"/>
    </location>
</feature>
<dbReference type="EMBL" id="CAJJDO010000003">
    <property type="protein sequence ID" value="CAD8134042.1"/>
    <property type="molecule type" value="Genomic_DNA"/>
</dbReference>
<gene>
    <name evidence="2" type="ORF">PPENT_87.1.T0030104</name>
</gene>
<protein>
    <submittedName>
        <fullName evidence="2">Uncharacterized protein</fullName>
    </submittedName>
</protein>
<feature type="compositionally biased region" description="Polar residues" evidence="1">
    <location>
        <begin position="23"/>
        <end position="34"/>
    </location>
</feature>
<dbReference type="OrthoDB" id="75724at2759"/>
<evidence type="ECO:0000313" key="2">
    <source>
        <dbReference type="EMBL" id="CAD8134042.1"/>
    </source>
</evidence>